<organism evidence="1 2">
    <name type="scientific">Discina gigas</name>
    <dbReference type="NCBI Taxonomy" id="1032678"/>
    <lineage>
        <taxon>Eukaryota</taxon>
        <taxon>Fungi</taxon>
        <taxon>Dikarya</taxon>
        <taxon>Ascomycota</taxon>
        <taxon>Pezizomycotina</taxon>
        <taxon>Pezizomycetes</taxon>
        <taxon>Pezizales</taxon>
        <taxon>Discinaceae</taxon>
        <taxon>Discina</taxon>
    </lineage>
</organism>
<evidence type="ECO:0000313" key="1">
    <source>
        <dbReference type="EMBL" id="KAL0630761.1"/>
    </source>
</evidence>
<accession>A0ABR3G574</accession>
<reference evidence="1 2" key="1">
    <citation type="submission" date="2024-02" db="EMBL/GenBank/DDBJ databases">
        <title>Discinaceae phylogenomics.</title>
        <authorList>
            <person name="Dirks A.C."/>
            <person name="James T.Y."/>
        </authorList>
    </citation>
    <scope>NUCLEOTIDE SEQUENCE [LARGE SCALE GENOMIC DNA]</scope>
    <source>
        <strain evidence="1 2">ACD0624</strain>
    </source>
</reference>
<dbReference type="Proteomes" id="UP001447188">
    <property type="component" value="Unassembled WGS sequence"/>
</dbReference>
<protein>
    <submittedName>
        <fullName evidence="1">Uncharacterized protein</fullName>
    </submittedName>
</protein>
<name>A0ABR3G574_9PEZI</name>
<comment type="caution">
    <text evidence="1">The sequence shown here is derived from an EMBL/GenBank/DDBJ whole genome shotgun (WGS) entry which is preliminary data.</text>
</comment>
<evidence type="ECO:0000313" key="2">
    <source>
        <dbReference type="Proteomes" id="UP001447188"/>
    </source>
</evidence>
<sequence>MTLEKRSKTRLSPTKYRNDPALVEKVATRTTKVTELERLILLLLAAPPPPATGRPPRGFQHHLPTASGPPAILGPGRQQECPKANPVTSPTPAAPVKRDRTLIITRHGTAIPNDVKPLLLRNLLIAVANTTSDTLLKSRTKLEDTIRTAISSGTSLQKEVQVVQVFIHNILTTILSTSEGYLQVQTEVQSFNRRTTLHHAPGCVTRQSQREGEQASSMVLSIIGHPCATASLKGLILFGHPLKVTPYLGFDEATQCNSSSTMATHAPDTSPHLPASGKPPGCVPCFSNIKESGAPRIHWVQTGPPASH</sequence>
<dbReference type="EMBL" id="JBBBZM010000390">
    <property type="protein sequence ID" value="KAL0630761.1"/>
    <property type="molecule type" value="Genomic_DNA"/>
</dbReference>
<keyword evidence="2" id="KW-1185">Reference proteome</keyword>
<gene>
    <name evidence="1" type="ORF">Q9L58_010389</name>
</gene>
<proteinExistence type="predicted"/>